<dbReference type="EMBL" id="LXQA010185890">
    <property type="protein sequence ID" value="MCI31268.1"/>
    <property type="molecule type" value="Genomic_DNA"/>
</dbReference>
<accession>A0A392R3T2</accession>
<dbReference type="AlphaFoldDB" id="A0A392R3T2"/>
<dbReference type="Proteomes" id="UP000265520">
    <property type="component" value="Unassembled WGS sequence"/>
</dbReference>
<proteinExistence type="predicted"/>
<evidence type="ECO:0000313" key="1">
    <source>
        <dbReference type="EMBL" id="MCI31268.1"/>
    </source>
</evidence>
<name>A0A392R3T2_9FABA</name>
<keyword evidence="2" id="KW-1185">Reference proteome</keyword>
<reference evidence="1 2" key="1">
    <citation type="journal article" date="2018" name="Front. Plant Sci.">
        <title>Red Clover (Trifolium pratense) and Zigzag Clover (T. medium) - A Picture of Genomic Similarities and Differences.</title>
        <authorList>
            <person name="Dluhosova J."/>
            <person name="Istvanek J."/>
            <person name="Nedelnik J."/>
            <person name="Repkova J."/>
        </authorList>
    </citation>
    <scope>NUCLEOTIDE SEQUENCE [LARGE SCALE GENOMIC DNA]</scope>
    <source>
        <strain evidence="2">cv. 10/8</strain>
        <tissue evidence="1">Leaf</tissue>
    </source>
</reference>
<feature type="non-terminal residue" evidence="1">
    <location>
        <position position="1"/>
    </location>
</feature>
<sequence>TTVPASASTKKSMKSKLVVKKEKSTKVSEISPSVSNKSVDPFGTGNVESNIESNVDASVKETTVSNVEPSAKVLEQTEKSDVDKVMIETLDTSRSVTEEIVDATILPSADVNDQMDVSEKVFTGPIAES</sequence>
<comment type="caution">
    <text evidence="1">The sequence shown here is derived from an EMBL/GenBank/DDBJ whole genome shotgun (WGS) entry which is preliminary data.</text>
</comment>
<feature type="non-terminal residue" evidence="1">
    <location>
        <position position="129"/>
    </location>
</feature>
<protein>
    <submittedName>
        <fullName evidence="1">Uncharacterized protein</fullName>
    </submittedName>
</protein>
<organism evidence="1 2">
    <name type="scientific">Trifolium medium</name>
    <dbReference type="NCBI Taxonomy" id="97028"/>
    <lineage>
        <taxon>Eukaryota</taxon>
        <taxon>Viridiplantae</taxon>
        <taxon>Streptophyta</taxon>
        <taxon>Embryophyta</taxon>
        <taxon>Tracheophyta</taxon>
        <taxon>Spermatophyta</taxon>
        <taxon>Magnoliopsida</taxon>
        <taxon>eudicotyledons</taxon>
        <taxon>Gunneridae</taxon>
        <taxon>Pentapetalae</taxon>
        <taxon>rosids</taxon>
        <taxon>fabids</taxon>
        <taxon>Fabales</taxon>
        <taxon>Fabaceae</taxon>
        <taxon>Papilionoideae</taxon>
        <taxon>50 kb inversion clade</taxon>
        <taxon>NPAAA clade</taxon>
        <taxon>Hologalegina</taxon>
        <taxon>IRL clade</taxon>
        <taxon>Trifolieae</taxon>
        <taxon>Trifolium</taxon>
    </lineage>
</organism>
<evidence type="ECO:0000313" key="2">
    <source>
        <dbReference type="Proteomes" id="UP000265520"/>
    </source>
</evidence>